<dbReference type="KEGG" id="mmaz:MmTuc01_2395"/>
<dbReference type="HOGENOM" id="CLU_3147994_0_0_2"/>
<dbReference type="Proteomes" id="UP000011718">
    <property type="component" value="Chromosome"/>
</dbReference>
<proteinExistence type="predicted"/>
<dbReference type="AlphaFoldDB" id="M1Q5S2"/>
<dbReference type="EMBL" id="CP004144">
    <property type="protein sequence ID" value="AGF97705.1"/>
    <property type="molecule type" value="Genomic_DNA"/>
</dbReference>
<accession>M1Q5S2</accession>
<protein>
    <submittedName>
        <fullName evidence="1">Uncharacterized protein</fullName>
    </submittedName>
</protein>
<evidence type="ECO:0000313" key="1">
    <source>
        <dbReference type="EMBL" id="AGF97705.1"/>
    </source>
</evidence>
<reference evidence="1 2" key="1">
    <citation type="journal article" date="2013" name="Genome Announc.">
        <title>Complete Genome of a Methanosarcina mazei Strain Isolated from Sediment Samples from an Amazonian Flooded Area.</title>
        <authorList>
            <person name="Assis das Gracas D."/>
            <person name="Thiago Juca Ramos R."/>
            <person name="Vieira Araujo A.C."/>
            <person name="Zahlouth R."/>
            <person name="Ribeiro Carneiro A."/>
            <person name="Souza Lopes T."/>
            <person name="Azevedo Barauna R."/>
            <person name="Azevedo V."/>
            <person name="Cruz Schneider M.P."/>
            <person name="Pellizari V.H."/>
            <person name="Silva A."/>
        </authorList>
    </citation>
    <scope>NUCLEOTIDE SEQUENCE [LARGE SCALE GENOMIC DNA]</scope>
    <source>
        <strain evidence="1 2">Tuc01</strain>
    </source>
</reference>
<organism evidence="1 2">
    <name type="scientific">Methanosarcina mazei Tuc01</name>
    <dbReference type="NCBI Taxonomy" id="1236903"/>
    <lineage>
        <taxon>Archaea</taxon>
        <taxon>Methanobacteriati</taxon>
        <taxon>Methanobacteriota</taxon>
        <taxon>Stenosarchaea group</taxon>
        <taxon>Methanomicrobia</taxon>
        <taxon>Methanosarcinales</taxon>
        <taxon>Methanosarcinaceae</taxon>
        <taxon>Methanosarcina</taxon>
    </lineage>
</organism>
<evidence type="ECO:0000313" key="2">
    <source>
        <dbReference type="Proteomes" id="UP000011718"/>
    </source>
</evidence>
<gene>
    <name evidence="1" type="ORF">MmTuc01_2395</name>
</gene>
<dbReference type="BioCyc" id="MMAZ1236903:G139K-2287-MONOMER"/>
<name>M1Q5S2_METMZ</name>
<sequence length="48" mass="5791">MRDENIKKMRLLLSDAEEVMSSFLKALWQYGFFIFEKIPISVFNRNSF</sequence>